<sequence>MAYLILGLVLFLGIHSVRMFADGWRTNMVEKLGEGGWKGLYTVVAIVGLVLVVWGYGQARLNMVWVWIPPIWTAHLAALLTVPAFILLAAAYVPGTHMKAKLGHPMVLSVKVWALAHLLANGTLADIVLFGSFLVWAIVNFAKSRRRDRAEGVVRTAVGASRDAIAVVIGLVAWVAFAFYLHAVLIGVRPFG</sequence>
<comment type="subcellular location">
    <subcellularLocation>
        <location evidence="1">Membrane</location>
        <topology evidence="1">Multi-pass membrane protein</topology>
    </subcellularLocation>
</comment>
<dbReference type="Pfam" id="PF07298">
    <property type="entry name" value="NnrU"/>
    <property type="match status" value="1"/>
</dbReference>
<evidence type="ECO:0000256" key="2">
    <source>
        <dbReference type="ARBA" id="ARBA00022692"/>
    </source>
</evidence>
<evidence type="ECO:0000313" key="7">
    <source>
        <dbReference type="EMBL" id="WLD59380.1"/>
    </source>
</evidence>
<feature type="transmembrane region" description="Helical" evidence="5">
    <location>
        <begin position="164"/>
        <end position="188"/>
    </location>
</feature>
<evidence type="ECO:0000259" key="6">
    <source>
        <dbReference type="Pfam" id="PF07298"/>
    </source>
</evidence>
<dbReference type="RefSeq" id="WP_304996673.1">
    <property type="nucleotide sequence ID" value="NZ_CP101717.1"/>
</dbReference>
<evidence type="ECO:0000256" key="4">
    <source>
        <dbReference type="ARBA" id="ARBA00023136"/>
    </source>
</evidence>
<keyword evidence="3 5" id="KW-1133">Transmembrane helix</keyword>
<feature type="transmembrane region" description="Helical" evidence="5">
    <location>
        <begin position="40"/>
        <end position="59"/>
    </location>
</feature>
<feature type="domain" description="NnrU" evidence="6">
    <location>
        <begin position="4"/>
        <end position="190"/>
    </location>
</feature>
<dbReference type="EMBL" id="CP101717">
    <property type="protein sequence ID" value="WLD59380.1"/>
    <property type="molecule type" value="Genomic_DNA"/>
</dbReference>
<keyword evidence="2 5" id="KW-0812">Transmembrane</keyword>
<gene>
    <name evidence="7" type="ORF">NFC81_06280</name>
</gene>
<dbReference type="AlphaFoldDB" id="A0AB38YJM7"/>
<name>A0AB38YJM7_9GAMM</name>
<keyword evidence="4 5" id="KW-0472">Membrane</keyword>
<feature type="transmembrane region" description="Helical" evidence="5">
    <location>
        <begin position="71"/>
        <end position="93"/>
    </location>
</feature>
<feature type="transmembrane region" description="Helical" evidence="5">
    <location>
        <begin position="113"/>
        <end position="139"/>
    </location>
</feature>
<proteinExistence type="predicted"/>
<accession>A0AB38YJM7</accession>
<organism evidence="7">
    <name type="scientific">Salinispirillum sp. LH 10-3-1</name>
    <dbReference type="NCBI Taxonomy" id="2952525"/>
    <lineage>
        <taxon>Bacteria</taxon>
        <taxon>Pseudomonadati</taxon>
        <taxon>Pseudomonadota</taxon>
        <taxon>Gammaproteobacteria</taxon>
        <taxon>Oceanospirillales</taxon>
        <taxon>Saccharospirillaceae</taxon>
        <taxon>Salinispirillum</taxon>
    </lineage>
</organism>
<evidence type="ECO:0000256" key="1">
    <source>
        <dbReference type="ARBA" id="ARBA00004141"/>
    </source>
</evidence>
<reference evidence="7" key="1">
    <citation type="submission" date="2022-07" db="EMBL/GenBank/DDBJ databases">
        <title>Complete genome sequence of Salinispirillum sp. LH10-3-1 capable of multiple carbohydrate inversion isolated from a soda lake.</title>
        <authorList>
            <person name="Liu J."/>
            <person name="Zhai Y."/>
            <person name="Zhang H."/>
            <person name="Yang H."/>
            <person name="Qu J."/>
            <person name="Li J."/>
        </authorList>
    </citation>
    <scope>NUCLEOTIDE SEQUENCE</scope>
    <source>
        <strain evidence="7">LH 10-3-1</strain>
    </source>
</reference>
<dbReference type="InterPro" id="IPR009915">
    <property type="entry name" value="NnrU_dom"/>
</dbReference>
<evidence type="ECO:0000256" key="3">
    <source>
        <dbReference type="ARBA" id="ARBA00022989"/>
    </source>
</evidence>
<dbReference type="GO" id="GO:0016020">
    <property type="term" value="C:membrane"/>
    <property type="evidence" value="ECO:0007669"/>
    <property type="project" value="UniProtKB-SubCell"/>
</dbReference>
<evidence type="ECO:0000256" key="5">
    <source>
        <dbReference type="SAM" id="Phobius"/>
    </source>
</evidence>
<protein>
    <submittedName>
        <fullName evidence="7">NnrU family protein</fullName>
    </submittedName>
</protein>